<reference evidence="3 4" key="1">
    <citation type="submission" date="2019-04" db="EMBL/GenBank/DDBJ databases">
        <title>Complete genome sequence of Agrobacterium tumefaciens CFBP5877.</title>
        <authorList>
            <person name="Huang Y.-Y."/>
            <person name="Chiang H.-Y."/>
            <person name="Chou L."/>
            <person name="Lai E.-M."/>
            <person name="Kuo C.-H."/>
        </authorList>
    </citation>
    <scope>NUCLEOTIDE SEQUENCE [LARGE SCALE GENOMIC DNA]</scope>
    <source>
        <strain evidence="3 4">CFBP5877</strain>
        <plasmid evidence="4">patcfbp5877b</plasmid>
    </source>
</reference>
<feature type="domain" description="Transposase IS4-like" evidence="1">
    <location>
        <begin position="86"/>
        <end position="244"/>
    </location>
</feature>
<dbReference type="NCBIfam" id="NF033580">
    <property type="entry name" value="transpos_IS5_3"/>
    <property type="match status" value="1"/>
</dbReference>
<dbReference type="OrthoDB" id="9798237at2"/>
<dbReference type="AlphaFoldDB" id="A0A4D7X1P0"/>
<protein>
    <submittedName>
        <fullName evidence="3">IS5 family transposase</fullName>
    </submittedName>
</protein>
<dbReference type="InterPro" id="IPR002559">
    <property type="entry name" value="Transposase_11"/>
</dbReference>
<organism evidence="3 4">
    <name type="scientific">Agrobacterium tumefaciens</name>
    <dbReference type="NCBI Taxonomy" id="358"/>
    <lineage>
        <taxon>Bacteria</taxon>
        <taxon>Pseudomonadati</taxon>
        <taxon>Pseudomonadota</taxon>
        <taxon>Alphaproteobacteria</taxon>
        <taxon>Hyphomicrobiales</taxon>
        <taxon>Rhizobiaceae</taxon>
        <taxon>Rhizobium/Agrobacterium group</taxon>
        <taxon>Agrobacterium</taxon>
        <taxon>Agrobacterium tumefaciens complex</taxon>
    </lineage>
</organism>
<dbReference type="PANTHER" id="PTHR30007:SF1">
    <property type="entry name" value="BLR1914 PROTEIN"/>
    <property type="match status" value="1"/>
</dbReference>
<name>A0A4D7X1P0_AGRTU</name>
<dbReference type="Pfam" id="PF13340">
    <property type="entry name" value="DUF4096"/>
    <property type="match status" value="1"/>
</dbReference>
<dbReference type="PANTHER" id="PTHR30007">
    <property type="entry name" value="PHP DOMAIN PROTEIN"/>
    <property type="match status" value="1"/>
</dbReference>
<feature type="domain" description="Insertion element IS402-like" evidence="2">
    <location>
        <begin position="6"/>
        <end position="77"/>
    </location>
</feature>
<dbReference type="GO" id="GO:0004803">
    <property type="term" value="F:transposase activity"/>
    <property type="evidence" value="ECO:0007669"/>
    <property type="project" value="InterPro"/>
</dbReference>
<evidence type="ECO:0000259" key="2">
    <source>
        <dbReference type="Pfam" id="PF13340"/>
    </source>
</evidence>
<dbReference type="InterPro" id="IPR025161">
    <property type="entry name" value="IS402-like_dom"/>
</dbReference>
<proteinExistence type="predicted"/>
<keyword evidence="3" id="KW-0614">Plasmid</keyword>
<evidence type="ECO:0000313" key="3">
    <source>
        <dbReference type="EMBL" id="QCL82786.1"/>
    </source>
</evidence>
<dbReference type="GO" id="GO:0003677">
    <property type="term" value="F:DNA binding"/>
    <property type="evidence" value="ECO:0007669"/>
    <property type="project" value="InterPro"/>
</dbReference>
<evidence type="ECO:0000313" key="4">
    <source>
        <dbReference type="Proteomes" id="UP000298579"/>
    </source>
</evidence>
<dbReference type="EMBL" id="CP039900">
    <property type="protein sequence ID" value="QCL82786.1"/>
    <property type="molecule type" value="Genomic_DNA"/>
</dbReference>
<accession>A0A4D7X1P0</accession>
<dbReference type="Pfam" id="PF01609">
    <property type="entry name" value="DDE_Tnp_1"/>
    <property type="match status" value="1"/>
</dbReference>
<evidence type="ECO:0000259" key="1">
    <source>
        <dbReference type="Pfam" id="PF01609"/>
    </source>
</evidence>
<dbReference type="Proteomes" id="UP000298579">
    <property type="component" value="Plasmid pAtCFBP5877b"/>
</dbReference>
<gene>
    <name evidence="3" type="ORF">CFBP5877_27180</name>
</gene>
<sequence>MSRYDLTDFEWRVIEPLLPNKPRGVPRVDDRRVLNGIFWVLRSGAPWRDLPERYGPRTTCYNRFIRWRKAGVWDRMMDAITAAHDGDIQMIDSTSVRAHQQAATGKKGDRDHCLGRSRGGLTTKIHAVVDGQGLPIRLSLTAGQSHDGQAADGLLDHVGAGTIVLADKAYDADRIRASLREKGAFANIPPKANRRSKPYFSSWLYRERNLIERFFSKLKHFRRVATRYDKLAENFLAMVQLASMRLWLRAYESTA</sequence>
<dbReference type="GO" id="GO:0006313">
    <property type="term" value="P:DNA transposition"/>
    <property type="evidence" value="ECO:0007669"/>
    <property type="project" value="InterPro"/>
</dbReference>
<geneLocation type="plasmid" evidence="4">
    <name>patcfbp5877b</name>
</geneLocation>
<dbReference type="RefSeq" id="WP_130932629.1">
    <property type="nucleotide sequence ID" value="NZ_CP039888.1"/>
</dbReference>